<dbReference type="AlphaFoldDB" id="A0A0J9EL84"/>
<evidence type="ECO:0000313" key="1">
    <source>
        <dbReference type="EMBL" id="KMW67058.1"/>
    </source>
</evidence>
<name>A0A0J9EL84_AJEDA</name>
<protein>
    <submittedName>
        <fullName evidence="1">Uncharacterized protein</fullName>
    </submittedName>
</protein>
<organism evidence="1">
    <name type="scientific">Ajellomyces dermatitidis (strain ATCC 18188 / CBS 674.68)</name>
    <name type="common">Blastomyces dermatitidis</name>
    <dbReference type="NCBI Taxonomy" id="653446"/>
    <lineage>
        <taxon>Eukaryota</taxon>
        <taxon>Fungi</taxon>
        <taxon>Dikarya</taxon>
        <taxon>Ascomycota</taxon>
        <taxon>Pezizomycotina</taxon>
        <taxon>Eurotiomycetes</taxon>
        <taxon>Eurotiomycetidae</taxon>
        <taxon>Onygenales</taxon>
        <taxon>Ajellomycetaceae</taxon>
        <taxon>Blastomyces</taxon>
    </lineage>
</organism>
<feature type="non-terminal residue" evidence="1">
    <location>
        <position position="1"/>
    </location>
</feature>
<gene>
    <name evidence="1" type="ORF">BDDG_11888</name>
</gene>
<accession>A0A0J9EL84</accession>
<feature type="non-terminal residue" evidence="1">
    <location>
        <position position="101"/>
    </location>
</feature>
<dbReference type="EMBL" id="GG749415">
    <property type="protein sequence ID" value="KMW67058.1"/>
    <property type="molecule type" value="Genomic_DNA"/>
</dbReference>
<dbReference type="Proteomes" id="UP000007802">
    <property type="component" value="Unassembled WGS sequence"/>
</dbReference>
<sequence length="101" mass="11672">YLYYNNKTDLCFCKNDKLTCLSMSIIQNLTVKRLADTVLIIESLIRYNNLLFKESMSGFEKAAAEKVDVNDIIKISDTEKKNDLTIVSIKRMSTSFKYKTL</sequence>
<reference evidence="1" key="1">
    <citation type="submission" date="2010-03" db="EMBL/GenBank/DDBJ databases">
        <title>Annotation of Blastomyces dermatitidis strain ATCC 18188.</title>
        <authorList>
            <consortium name="The Broad Institute Genome Sequencing Platform"/>
            <consortium name="Broad Institute Genome Sequencing Center for Infectious Disease."/>
            <person name="Cuomo C."/>
            <person name="Klein B."/>
            <person name="Sullivan T."/>
            <person name="Heitman J."/>
            <person name="Young S."/>
            <person name="Zeng Q."/>
            <person name="Gargeya S."/>
            <person name="Alvarado L."/>
            <person name="Berlin A.M."/>
            <person name="Chapman S.B."/>
            <person name="Chen Z."/>
            <person name="Freedman E."/>
            <person name="Gellesch M."/>
            <person name="Goldberg J."/>
            <person name="Griggs A."/>
            <person name="Gujja S."/>
            <person name="Heilman E."/>
            <person name="Heiman D."/>
            <person name="Howarth C."/>
            <person name="Mehta T."/>
            <person name="Neiman D."/>
            <person name="Pearson M."/>
            <person name="Roberts A."/>
            <person name="Saif S."/>
            <person name="Shea T."/>
            <person name="Shenoy N."/>
            <person name="Sisk P."/>
            <person name="Stolte C."/>
            <person name="Sykes S."/>
            <person name="White J."/>
            <person name="Yandava C."/>
            <person name="Haas B."/>
            <person name="Nusbaum C."/>
            <person name="Birren B."/>
        </authorList>
    </citation>
    <scope>NUCLEOTIDE SEQUENCE</scope>
    <source>
        <strain evidence="1">ATCC 18188</strain>
    </source>
</reference>
<proteinExistence type="predicted"/>